<dbReference type="EMBL" id="WNDS01000004">
    <property type="protein sequence ID" value="KAF1013787.1"/>
    <property type="molecule type" value="Genomic_DNA"/>
</dbReference>
<comment type="caution">
    <text evidence="3">The sequence shown here is derived from an EMBL/GenBank/DDBJ whole genome shotgun (WGS) entry which is preliminary data.</text>
</comment>
<name>A0A7V8FE90_STEMA</name>
<evidence type="ECO:0000256" key="2">
    <source>
        <dbReference type="SAM" id="SignalP"/>
    </source>
</evidence>
<feature type="signal peptide" evidence="2">
    <location>
        <begin position="1"/>
        <end position="21"/>
    </location>
</feature>
<reference evidence="4" key="1">
    <citation type="journal article" date="2020" name="MBio">
        <title>Horizontal gene transfer to a defensive symbiont with a reduced genome amongst a multipartite beetle microbiome.</title>
        <authorList>
            <person name="Waterworth S.C."/>
            <person name="Florez L.V."/>
            <person name="Rees E.R."/>
            <person name="Hertweck C."/>
            <person name="Kaltenpoth M."/>
            <person name="Kwan J.C."/>
        </authorList>
    </citation>
    <scope>NUCLEOTIDE SEQUENCE [LARGE SCALE GENOMIC DNA]</scope>
</reference>
<dbReference type="Proteomes" id="UP000487117">
    <property type="component" value="Unassembled WGS sequence"/>
</dbReference>
<sequence>MTMQTMMRGVLAPGVVLAALAACSRPAEPAAPVVAADPAQTVARPADTPHVTAEPTEGSARTQPAADGQGAAPAEAVELRRLADGQQLDVRKVDPASTLEGARPAAAAPAPGS</sequence>
<evidence type="ECO:0000313" key="3">
    <source>
        <dbReference type="EMBL" id="KAF1013787.1"/>
    </source>
</evidence>
<proteinExistence type="predicted"/>
<feature type="chain" id="PRO_5031144195" evidence="2">
    <location>
        <begin position="22"/>
        <end position="113"/>
    </location>
</feature>
<feature type="compositionally biased region" description="Low complexity" evidence="1">
    <location>
        <begin position="63"/>
        <end position="76"/>
    </location>
</feature>
<feature type="compositionally biased region" description="Basic and acidic residues" evidence="1">
    <location>
        <begin position="77"/>
        <end position="94"/>
    </location>
</feature>
<accession>A0A7V8FE90</accession>
<gene>
    <name evidence="3" type="ORF">GAK31_02800</name>
</gene>
<evidence type="ECO:0000313" key="4">
    <source>
        <dbReference type="Proteomes" id="UP000487117"/>
    </source>
</evidence>
<keyword evidence="2" id="KW-0732">Signal</keyword>
<feature type="compositionally biased region" description="Low complexity" evidence="1">
    <location>
        <begin position="102"/>
        <end position="113"/>
    </location>
</feature>
<feature type="region of interest" description="Disordered" evidence="1">
    <location>
        <begin position="41"/>
        <end position="113"/>
    </location>
</feature>
<evidence type="ECO:0000256" key="1">
    <source>
        <dbReference type="SAM" id="MobiDB-lite"/>
    </source>
</evidence>
<dbReference type="AlphaFoldDB" id="A0A7V8FE90"/>
<organism evidence="3 4">
    <name type="scientific">Stenotrophomonas maltophilia</name>
    <name type="common">Pseudomonas maltophilia</name>
    <name type="synonym">Xanthomonas maltophilia</name>
    <dbReference type="NCBI Taxonomy" id="40324"/>
    <lineage>
        <taxon>Bacteria</taxon>
        <taxon>Pseudomonadati</taxon>
        <taxon>Pseudomonadota</taxon>
        <taxon>Gammaproteobacteria</taxon>
        <taxon>Lysobacterales</taxon>
        <taxon>Lysobacteraceae</taxon>
        <taxon>Stenotrophomonas</taxon>
        <taxon>Stenotrophomonas maltophilia group</taxon>
    </lineage>
</organism>
<protein>
    <submittedName>
        <fullName evidence="3">Uncharacterized protein</fullName>
    </submittedName>
</protein>